<evidence type="ECO:0000313" key="2">
    <source>
        <dbReference type="Proteomes" id="UP001064048"/>
    </source>
</evidence>
<proteinExistence type="predicted"/>
<reference evidence="1 2" key="1">
    <citation type="journal article" date="2022" name="Genome Biol. Evol.">
        <title>The Spruce Budworm Genome: Reconstructing the Evolutionary History of Antifreeze Proteins.</title>
        <authorList>
            <person name="Beliveau C."/>
            <person name="Gagne P."/>
            <person name="Picq S."/>
            <person name="Vernygora O."/>
            <person name="Keeling C.I."/>
            <person name="Pinkney K."/>
            <person name="Doucet D."/>
            <person name="Wen F."/>
            <person name="Johnston J.S."/>
            <person name="Maaroufi H."/>
            <person name="Boyle B."/>
            <person name="Laroche J."/>
            <person name="Dewar K."/>
            <person name="Juretic N."/>
            <person name="Blackburn G."/>
            <person name="Nisole A."/>
            <person name="Brunet B."/>
            <person name="Brandao M."/>
            <person name="Lumley L."/>
            <person name="Duan J."/>
            <person name="Quan G."/>
            <person name="Lucarotti C.J."/>
            <person name="Roe A.D."/>
            <person name="Sperling F.A.H."/>
            <person name="Levesque R.C."/>
            <person name="Cusson M."/>
        </authorList>
    </citation>
    <scope>NUCLEOTIDE SEQUENCE [LARGE SCALE GENOMIC DNA]</scope>
    <source>
        <strain evidence="1">Glfc:IPQL:Cfum</strain>
    </source>
</reference>
<keyword evidence="2" id="KW-1185">Reference proteome</keyword>
<organism evidence="1 2">
    <name type="scientific">Choristoneura fumiferana</name>
    <name type="common">Spruce budworm moth</name>
    <name type="synonym">Archips fumiferana</name>
    <dbReference type="NCBI Taxonomy" id="7141"/>
    <lineage>
        <taxon>Eukaryota</taxon>
        <taxon>Metazoa</taxon>
        <taxon>Ecdysozoa</taxon>
        <taxon>Arthropoda</taxon>
        <taxon>Hexapoda</taxon>
        <taxon>Insecta</taxon>
        <taxon>Pterygota</taxon>
        <taxon>Neoptera</taxon>
        <taxon>Endopterygota</taxon>
        <taxon>Lepidoptera</taxon>
        <taxon>Glossata</taxon>
        <taxon>Ditrysia</taxon>
        <taxon>Tortricoidea</taxon>
        <taxon>Tortricidae</taxon>
        <taxon>Tortricinae</taxon>
        <taxon>Choristoneura</taxon>
    </lineage>
</organism>
<gene>
    <name evidence="1" type="ORF">MSG28_002799</name>
</gene>
<dbReference type="Proteomes" id="UP001064048">
    <property type="component" value="Chromosome 4"/>
</dbReference>
<name>A0ACC0JJ80_CHOFU</name>
<accession>A0ACC0JJ80</accession>
<evidence type="ECO:0000313" key="1">
    <source>
        <dbReference type="EMBL" id="KAI8424226.1"/>
    </source>
</evidence>
<comment type="caution">
    <text evidence="1">The sequence shown here is derived from an EMBL/GenBank/DDBJ whole genome shotgun (WGS) entry which is preliminary data.</text>
</comment>
<dbReference type="EMBL" id="CM046104">
    <property type="protein sequence ID" value="KAI8424226.1"/>
    <property type="molecule type" value="Genomic_DNA"/>
</dbReference>
<protein>
    <submittedName>
        <fullName evidence="1">Uncharacterized protein</fullName>
    </submittedName>
</protein>
<sequence>MWIAHRYLILFGLIATVSSVPLENTIEESSARIVNGFAVDISEVPYQAALRRRAVSGWAHMCGAVIITVRAVLTAAHCGNLYVTEPSSLRLVVGTSYRLSGGSTYDINRIHVHEAYSATTLENDIAVFITSKKISFSKNVQSVHFAPPNHNLQTGAEALVSGFGTTSYEGSASSVLLAAHVKIVEQTACARAYLRIATITSSMLCANATQPARDACQGDSGGPLVSNNLLVGVVSWGEGCAELSYPGVYTRVSSYYSWIHDKLATTWD</sequence>